<feature type="transmembrane region" description="Helical" evidence="1">
    <location>
        <begin position="111"/>
        <end position="129"/>
    </location>
</feature>
<keyword evidence="3" id="KW-1185">Reference proteome</keyword>
<keyword evidence="1" id="KW-1133">Transmembrane helix</keyword>
<reference evidence="3" key="1">
    <citation type="submission" date="2019-10" db="EMBL/GenBank/DDBJ databases">
        <title>Lacipirellula parvula gen. nov., sp. nov., representing a lineage of planctomycetes widespread in freshwater anoxic habitats, and description of the family Lacipirellulaceae.</title>
        <authorList>
            <person name="Dedysh S.N."/>
            <person name="Kulichevskaya I.S."/>
            <person name="Beletsky A.V."/>
            <person name="Rakitin A.L."/>
            <person name="Mardanov A.V."/>
            <person name="Ivanova A.A."/>
            <person name="Saltykova V.X."/>
            <person name="Rijpstra W.I.C."/>
            <person name="Sinninghe Damste J.S."/>
            <person name="Ravin N.V."/>
        </authorList>
    </citation>
    <scope>NUCLEOTIDE SEQUENCE [LARGE SCALE GENOMIC DNA]</scope>
    <source>
        <strain evidence="3">PX69</strain>
    </source>
</reference>
<gene>
    <name evidence="2" type="ORF">PLANPX_3302</name>
</gene>
<feature type="transmembrane region" description="Helical" evidence="1">
    <location>
        <begin position="136"/>
        <end position="153"/>
    </location>
</feature>
<dbReference type="EMBL" id="AP021861">
    <property type="protein sequence ID" value="BBO33690.1"/>
    <property type="molecule type" value="Genomic_DNA"/>
</dbReference>
<sequence>MAKLIRYTLAAICLAASVGCLALWLYGRLTPWCITVEIVHSPAFVHVTIERGRSLVNYQLHRGLASLPLYGVNHYYRMPDSATFEGTTVAKQELAECGDFGLVRNNLLFPLWYPALVFALAAVAAIRVGRQFTLRSALVGMSVAAALLGMAVAL</sequence>
<keyword evidence="1" id="KW-0472">Membrane</keyword>
<evidence type="ECO:0000313" key="2">
    <source>
        <dbReference type="EMBL" id="BBO33690.1"/>
    </source>
</evidence>
<dbReference type="KEGG" id="lpav:PLANPX_3302"/>
<accession>A0A5K7XAE7</accession>
<dbReference type="PROSITE" id="PS51257">
    <property type="entry name" value="PROKAR_LIPOPROTEIN"/>
    <property type="match status" value="1"/>
</dbReference>
<evidence type="ECO:0000313" key="3">
    <source>
        <dbReference type="Proteomes" id="UP000326837"/>
    </source>
</evidence>
<dbReference type="Proteomes" id="UP000326837">
    <property type="component" value="Chromosome"/>
</dbReference>
<evidence type="ECO:0000256" key="1">
    <source>
        <dbReference type="SAM" id="Phobius"/>
    </source>
</evidence>
<feature type="transmembrane region" description="Helical" evidence="1">
    <location>
        <begin position="7"/>
        <end position="26"/>
    </location>
</feature>
<protein>
    <submittedName>
        <fullName evidence="2">Uncharacterized protein</fullName>
    </submittedName>
</protein>
<proteinExistence type="predicted"/>
<name>A0A5K7XAE7_9BACT</name>
<organism evidence="2 3">
    <name type="scientific">Lacipirellula parvula</name>
    <dbReference type="NCBI Taxonomy" id="2650471"/>
    <lineage>
        <taxon>Bacteria</taxon>
        <taxon>Pseudomonadati</taxon>
        <taxon>Planctomycetota</taxon>
        <taxon>Planctomycetia</taxon>
        <taxon>Pirellulales</taxon>
        <taxon>Lacipirellulaceae</taxon>
        <taxon>Lacipirellula</taxon>
    </lineage>
</organism>
<keyword evidence="1" id="KW-0812">Transmembrane</keyword>
<dbReference type="AlphaFoldDB" id="A0A5K7XAE7"/>